<dbReference type="Proteomes" id="UP000822476">
    <property type="component" value="Unassembled WGS sequence"/>
</dbReference>
<dbReference type="AlphaFoldDB" id="A0A8S9YDA1"/>
<dbReference type="OrthoDB" id="10474673at2759"/>
<evidence type="ECO:0000313" key="2">
    <source>
        <dbReference type="EMBL" id="KAF7234309.1"/>
    </source>
</evidence>
<comment type="caution">
    <text evidence="2">The sequence shown here is derived from an EMBL/GenBank/DDBJ whole genome shotgun (WGS) entry which is preliminary data.</text>
</comment>
<evidence type="ECO:0000313" key="3">
    <source>
        <dbReference type="Proteomes" id="UP000822476"/>
    </source>
</evidence>
<organism evidence="2 3">
    <name type="scientific">Paragonimus skrjabini miyazakii</name>
    <dbReference type="NCBI Taxonomy" id="59628"/>
    <lineage>
        <taxon>Eukaryota</taxon>
        <taxon>Metazoa</taxon>
        <taxon>Spiralia</taxon>
        <taxon>Lophotrochozoa</taxon>
        <taxon>Platyhelminthes</taxon>
        <taxon>Trematoda</taxon>
        <taxon>Digenea</taxon>
        <taxon>Plagiorchiida</taxon>
        <taxon>Troglotremata</taxon>
        <taxon>Troglotrematidae</taxon>
        <taxon>Paragonimus</taxon>
    </lineage>
</organism>
<keyword evidence="1" id="KW-1133">Transmembrane helix</keyword>
<accession>A0A8S9YDA1</accession>
<feature type="transmembrane region" description="Helical" evidence="1">
    <location>
        <begin position="13"/>
        <end position="33"/>
    </location>
</feature>
<keyword evidence="1" id="KW-0812">Transmembrane</keyword>
<protein>
    <submittedName>
        <fullName evidence="2">Uncharacterized protein</fullName>
    </submittedName>
</protein>
<evidence type="ECO:0000256" key="1">
    <source>
        <dbReference type="SAM" id="Phobius"/>
    </source>
</evidence>
<keyword evidence="1" id="KW-0472">Membrane</keyword>
<keyword evidence="3" id="KW-1185">Reference proteome</keyword>
<reference evidence="2" key="1">
    <citation type="submission" date="2019-07" db="EMBL/GenBank/DDBJ databases">
        <title>Annotation for the trematode Paragonimus miyazaki's.</title>
        <authorList>
            <person name="Choi Y.-J."/>
        </authorList>
    </citation>
    <scope>NUCLEOTIDE SEQUENCE</scope>
    <source>
        <strain evidence="2">Japan</strain>
    </source>
</reference>
<name>A0A8S9YDA1_9TREM</name>
<dbReference type="EMBL" id="JTDE01010449">
    <property type="protein sequence ID" value="KAF7234309.1"/>
    <property type="molecule type" value="Genomic_DNA"/>
</dbReference>
<feature type="non-terminal residue" evidence="2">
    <location>
        <position position="276"/>
    </location>
</feature>
<gene>
    <name evidence="2" type="ORF">EG68_12182</name>
</gene>
<sequence length="276" mass="31726">MRTLVALRPWSRFLGYTLFFTAILLFLNTRLYLYSRPEGPVSSTVKPERCNVVGCCCRTELNDHGHVQLSGSNLPFLIDELLRINHSVRNELVELDQRRRDLLASVSSVQTQLEHVRSLLFEHSKQFLRLRASISSHEYQLNELIDDAVRYPHQWPTLKFEFQQQNTTIPKDREQFIISPHQCTVESCLNWKRCPFGTFLKFCLAMSTLSEDPLDRTLQHTLTHSSHYVPNCETVEASACLKVAIGLKGALQCLNQIEFFNAPTCLVLLPDSQSMT</sequence>
<proteinExistence type="predicted"/>